<dbReference type="EMBL" id="LAZR01008962">
    <property type="protein sequence ID" value="KKM75538.1"/>
    <property type="molecule type" value="Genomic_DNA"/>
</dbReference>
<gene>
    <name evidence="1" type="ORF">LCGC14_1389320</name>
</gene>
<proteinExistence type="predicted"/>
<sequence>MPIGPGKYDLETTLIRKKTNALGVILIVFGGTKGHGFSIQAPLEIQRNIPALLKDMAIKIERDVQNLT</sequence>
<dbReference type="AlphaFoldDB" id="A0A0F9K0M9"/>
<evidence type="ECO:0000313" key="1">
    <source>
        <dbReference type="EMBL" id="KKM75538.1"/>
    </source>
</evidence>
<comment type="caution">
    <text evidence="1">The sequence shown here is derived from an EMBL/GenBank/DDBJ whole genome shotgun (WGS) entry which is preliminary data.</text>
</comment>
<protein>
    <submittedName>
        <fullName evidence="1">Uncharacterized protein</fullName>
    </submittedName>
</protein>
<accession>A0A0F9K0M9</accession>
<reference evidence="1" key="1">
    <citation type="journal article" date="2015" name="Nature">
        <title>Complex archaea that bridge the gap between prokaryotes and eukaryotes.</title>
        <authorList>
            <person name="Spang A."/>
            <person name="Saw J.H."/>
            <person name="Jorgensen S.L."/>
            <person name="Zaremba-Niedzwiedzka K."/>
            <person name="Martijn J."/>
            <person name="Lind A.E."/>
            <person name="van Eijk R."/>
            <person name="Schleper C."/>
            <person name="Guy L."/>
            <person name="Ettema T.J."/>
        </authorList>
    </citation>
    <scope>NUCLEOTIDE SEQUENCE</scope>
</reference>
<organism evidence="1">
    <name type="scientific">marine sediment metagenome</name>
    <dbReference type="NCBI Taxonomy" id="412755"/>
    <lineage>
        <taxon>unclassified sequences</taxon>
        <taxon>metagenomes</taxon>
        <taxon>ecological metagenomes</taxon>
    </lineage>
</organism>
<name>A0A0F9K0M9_9ZZZZ</name>